<dbReference type="OrthoDB" id="9801546at2"/>
<dbReference type="GO" id="GO:0003677">
    <property type="term" value="F:DNA binding"/>
    <property type="evidence" value="ECO:0007669"/>
    <property type="project" value="UniProtKB-KW"/>
</dbReference>
<gene>
    <name evidence="5" type="ORF">B9T62_13530</name>
</gene>
<keyword evidence="3" id="KW-0804">Transcription</keyword>
<evidence type="ECO:0000256" key="3">
    <source>
        <dbReference type="ARBA" id="ARBA00023163"/>
    </source>
</evidence>
<keyword evidence="2" id="KW-0238">DNA-binding</keyword>
<organism evidence="5 6">
    <name type="scientific">Paenibacillus donghaensis</name>
    <dbReference type="NCBI Taxonomy" id="414771"/>
    <lineage>
        <taxon>Bacteria</taxon>
        <taxon>Bacillati</taxon>
        <taxon>Bacillota</taxon>
        <taxon>Bacilli</taxon>
        <taxon>Bacillales</taxon>
        <taxon>Paenibacillaceae</taxon>
        <taxon>Paenibacillus</taxon>
    </lineage>
</organism>
<dbReference type="InterPro" id="IPR000524">
    <property type="entry name" value="Tscrpt_reg_HTH_GntR"/>
</dbReference>
<evidence type="ECO:0000313" key="6">
    <source>
        <dbReference type="Proteomes" id="UP000249890"/>
    </source>
</evidence>
<dbReference type="Proteomes" id="UP000249890">
    <property type="component" value="Chromosome"/>
</dbReference>
<keyword evidence="6" id="KW-1185">Reference proteome</keyword>
<keyword evidence="1" id="KW-0805">Transcription regulation</keyword>
<dbReference type="KEGG" id="pdh:B9T62_13530"/>
<dbReference type="CDD" id="cd07377">
    <property type="entry name" value="WHTH_GntR"/>
    <property type="match status" value="1"/>
</dbReference>
<dbReference type="SUPFAM" id="SSF46785">
    <property type="entry name" value="Winged helix' DNA-binding domain"/>
    <property type="match status" value="1"/>
</dbReference>
<protein>
    <submittedName>
        <fullName evidence="5">GntR family transcriptional regulator</fullName>
    </submittedName>
</protein>
<evidence type="ECO:0000259" key="4">
    <source>
        <dbReference type="PROSITE" id="PS50949"/>
    </source>
</evidence>
<evidence type="ECO:0000313" key="5">
    <source>
        <dbReference type="EMBL" id="ASA21698.1"/>
    </source>
</evidence>
<dbReference type="PROSITE" id="PS50949">
    <property type="entry name" value="HTH_GNTR"/>
    <property type="match status" value="1"/>
</dbReference>
<name>A0A2Z2KRR1_9BACL</name>
<dbReference type="Pfam" id="PF00392">
    <property type="entry name" value="GntR"/>
    <property type="match status" value="1"/>
</dbReference>
<proteinExistence type="predicted"/>
<feature type="domain" description="HTH gntR-type" evidence="4">
    <location>
        <begin position="11"/>
        <end position="79"/>
    </location>
</feature>
<dbReference type="InterPro" id="IPR036390">
    <property type="entry name" value="WH_DNA-bd_sf"/>
</dbReference>
<evidence type="ECO:0000256" key="2">
    <source>
        <dbReference type="ARBA" id="ARBA00023125"/>
    </source>
</evidence>
<dbReference type="PANTHER" id="PTHR38445:SF7">
    <property type="entry name" value="GNTR-FAMILY TRANSCRIPTIONAL REGULATOR"/>
    <property type="match status" value="1"/>
</dbReference>
<accession>A0A2Z2KRR1</accession>
<dbReference type="InterPro" id="IPR036388">
    <property type="entry name" value="WH-like_DNA-bd_sf"/>
</dbReference>
<sequence>MNILISSTSGEPIYAQIVGQIRQLILQGELVSGTPLPSIRLLAKELQISVITTKRAYEELEREGLVNSIVGKGSFVSGADQEFIREQRLRIVESRMKEIIEESKLLGIDFAEITEMMKLLYEEEDKE</sequence>
<dbReference type="EMBL" id="CP021780">
    <property type="protein sequence ID" value="ASA21698.1"/>
    <property type="molecule type" value="Genomic_DNA"/>
</dbReference>
<dbReference type="RefSeq" id="WP_087915707.1">
    <property type="nucleotide sequence ID" value="NZ_CP021780.1"/>
</dbReference>
<dbReference type="SMART" id="SM00345">
    <property type="entry name" value="HTH_GNTR"/>
    <property type="match status" value="1"/>
</dbReference>
<evidence type="ECO:0000256" key="1">
    <source>
        <dbReference type="ARBA" id="ARBA00023015"/>
    </source>
</evidence>
<dbReference type="Gene3D" id="1.10.10.10">
    <property type="entry name" value="Winged helix-like DNA-binding domain superfamily/Winged helix DNA-binding domain"/>
    <property type="match status" value="1"/>
</dbReference>
<dbReference type="GO" id="GO:0003700">
    <property type="term" value="F:DNA-binding transcription factor activity"/>
    <property type="evidence" value="ECO:0007669"/>
    <property type="project" value="InterPro"/>
</dbReference>
<dbReference type="AlphaFoldDB" id="A0A2Z2KRR1"/>
<reference evidence="5 6" key="1">
    <citation type="submission" date="2017-06" db="EMBL/GenBank/DDBJ databases">
        <title>Complete genome sequence of Paenibacillus donghaensis KCTC 13049T isolated from East Sea sediment, South Korea.</title>
        <authorList>
            <person name="Jung B.K."/>
            <person name="Hong S.-J."/>
            <person name="Shin J.-H."/>
        </authorList>
    </citation>
    <scope>NUCLEOTIDE SEQUENCE [LARGE SCALE GENOMIC DNA]</scope>
    <source>
        <strain evidence="5 6">KCTC 13049</strain>
    </source>
</reference>
<dbReference type="PANTHER" id="PTHR38445">
    <property type="entry name" value="HTH-TYPE TRANSCRIPTIONAL REPRESSOR YTRA"/>
    <property type="match status" value="1"/>
</dbReference>